<keyword evidence="3" id="KW-1185">Reference proteome</keyword>
<dbReference type="InterPro" id="IPR032675">
    <property type="entry name" value="LRR_dom_sf"/>
</dbReference>
<dbReference type="SUPFAM" id="SSF52058">
    <property type="entry name" value="L domain-like"/>
    <property type="match status" value="1"/>
</dbReference>
<feature type="chain" id="PRO_5040173228" evidence="1">
    <location>
        <begin position="22"/>
        <end position="516"/>
    </location>
</feature>
<dbReference type="Gene3D" id="3.80.10.10">
    <property type="entry name" value="Ribonuclease Inhibitor"/>
    <property type="match status" value="1"/>
</dbReference>
<dbReference type="OrthoDB" id="676979at2759"/>
<proteinExistence type="predicted"/>
<dbReference type="Proteomes" id="UP001153620">
    <property type="component" value="Chromosome 4"/>
</dbReference>
<reference evidence="2" key="1">
    <citation type="submission" date="2022-01" db="EMBL/GenBank/DDBJ databases">
        <authorList>
            <person name="King R."/>
        </authorList>
    </citation>
    <scope>NUCLEOTIDE SEQUENCE</scope>
</reference>
<reference evidence="2" key="2">
    <citation type="submission" date="2022-10" db="EMBL/GenBank/DDBJ databases">
        <authorList>
            <consortium name="ENA_rothamsted_submissions"/>
            <consortium name="culmorum"/>
            <person name="King R."/>
        </authorList>
    </citation>
    <scope>NUCLEOTIDE SEQUENCE</scope>
</reference>
<organism evidence="2 3">
    <name type="scientific">Chironomus riparius</name>
    <dbReference type="NCBI Taxonomy" id="315576"/>
    <lineage>
        <taxon>Eukaryota</taxon>
        <taxon>Metazoa</taxon>
        <taxon>Ecdysozoa</taxon>
        <taxon>Arthropoda</taxon>
        <taxon>Hexapoda</taxon>
        <taxon>Insecta</taxon>
        <taxon>Pterygota</taxon>
        <taxon>Neoptera</taxon>
        <taxon>Endopterygota</taxon>
        <taxon>Diptera</taxon>
        <taxon>Nematocera</taxon>
        <taxon>Chironomoidea</taxon>
        <taxon>Chironomidae</taxon>
        <taxon>Chironominae</taxon>
        <taxon>Chironomus</taxon>
    </lineage>
</organism>
<evidence type="ECO:0000313" key="3">
    <source>
        <dbReference type="Proteomes" id="UP001153620"/>
    </source>
</evidence>
<feature type="signal peptide" evidence="1">
    <location>
        <begin position="1"/>
        <end position="21"/>
    </location>
</feature>
<protein>
    <submittedName>
        <fullName evidence="2">Uncharacterized protein</fullName>
    </submittedName>
</protein>
<evidence type="ECO:0000313" key="2">
    <source>
        <dbReference type="EMBL" id="CAG9810940.1"/>
    </source>
</evidence>
<accession>A0A9N9S7R6</accession>
<dbReference type="EMBL" id="OU895880">
    <property type="protein sequence ID" value="CAG9810940.1"/>
    <property type="molecule type" value="Genomic_DNA"/>
</dbReference>
<evidence type="ECO:0000256" key="1">
    <source>
        <dbReference type="SAM" id="SignalP"/>
    </source>
</evidence>
<sequence length="516" mass="59008">MDKRVCFIAFLISAIYDSSTSTNIECDFSLTDAYGKVGTIHLCIVNNNPNILTRESAWIDSINGTLAAEDEMTGFRAVDKTIKYFPKNLPEKIKMFWIQSCQLLEIHQADLKPYPNLVFFRLYKNSIEVIEEGLFDFNPNLVAVGLHESNIIHIDAGVFDRLNKMDNLWLIYAPCVNQDVVNSRERVELLIKLVKNQCTSSDFSSMEKKILNLEDQTRSLEIGTFDRNVEEFEQEFKISKFHKFRPLNYKFEKVAGCSICHQGRRIVELDEKIQSLRDRMKVLGVYGLRKNLEDSQCGLKDFKTDQQATKNKLEEIKGLQIEQSTAIKSSIAKSDSKLDKLQSSLDQLSISQSSTANSITDLNSSILHLKSTQESIKLILNSLKSSQDTTQSSISDIVASVSDLKKNQVEFKQTLVKIKNLQNDAKVALNDLSFKDAGSAVDEKMEKFEARIEEHLMNFEDRTAEKIAKELASMRHKMSMNLDEKVKDIEKRLAKKFEEVLEKKLVKIVEQKIRND</sequence>
<gene>
    <name evidence="2" type="ORF">CHIRRI_LOCUS13750</name>
</gene>
<keyword evidence="1" id="KW-0732">Signal</keyword>
<dbReference type="AlphaFoldDB" id="A0A9N9S7R6"/>
<name>A0A9N9S7R6_9DIPT</name>